<dbReference type="InterPro" id="IPR004136">
    <property type="entry name" value="NMO"/>
</dbReference>
<evidence type="ECO:0000256" key="3">
    <source>
        <dbReference type="ARBA" id="ARBA00023002"/>
    </source>
</evidence>
<dbReference type="PANTHER" id="PTHR32332:SF20">
    <property type="entry name" value="2-NITROPROPANE DIOXYGENASE-LIKE PROTEIN"/>
    <property type="match status" value="1"/>
</dbReference>
<evidence type="ECO:0000313" key="4">
    <source>
        <dbReference type="EMBL" id="PRZ43978.1"/>
    </source>
</evidence>
<keyword evidence="4" id="KW-0503">Monooxygenase</keyword>
<keyword evidence="1" id="KW-0285">Flavoprotein</keyword>
<evidence type="ECO:0000313" key="5">
    <source>
        <dbReference type="Proteomes" id="UP000237752"/>
    </source>
</evidence>
<dbReference type="Gene3D" id="3.20.20.70">
    <property type="entry name" value="Aldolase class I"/>
    <property type="match status" value="1"/>
</dbReference>
<protein>
    <submittedName>
        <fullName evidence="4">Nitronate monooxygenase</fullName>
    </submittedName>
</protein>
<proteinExistence type="predicted"/>
<organism evidence="4 5">
    <name type="scientific">Antricoccus suffuscus</name>
    <dbReference type="NCBI Taxonomy" id="1629062"/>
    <lineage>
        <taxon>Bacteria</taxon>
        <taxon>Bacillati</taxon>
        <taxon>Actinomycetota</taxon>
        <taxon>Actinomycetes</taxon>
        <taxon>Geodermatophilales</taxon>
        <taxon>Antricoccaceae</taxon>
        <taxon>Antricoccus</taxon>
    </lineage>
</organism>
<sequence length="323" mass="33574">MTLSNSPNPWPLASALPIIQAPMGPVSQPSLIAAVIGAGGLGMLAASELNPDRLPRTIEQVRRLSSGPAEALGCNFILDFDVAAGVEVAQDQGVRIISTFYGDPARIRPHIRHDVIHLHTVGDVADALAARDAGVDVLVAQGIEAGGHIRGTTPLNELVPAVREATGLPVVAAGGIATADDVRHAFELGACGVWVGTRFAASEESRAHQDYKDAIVAAKVGDTVYTTDCFDAGWVGAPHRTLSNSTTAMYESLGATSERNRDIIAHTASGVPIRRFDYTPPLIGMTGDLLALATYAGVSAERVRQVEPAAAIVADLATGVPTA</sequence>
<dbReference type="RefSeq" id="WP_106347041.1">
    <property type="nucleotide sequence ID" value="NZ_PVUE01000001.1"/>
</dbReference>
<dbReference type="Pfam" id="PF03060">
    <property type="entry name" value="NMO"/>
    <property type="match status" value="2"/>
</dbReference>
<dbReference type="GO" id="GO:0018580">
    <property type="term" value="F:nitronate monooxygenase activity"/>
    <property type="evidence" value="ECO:0007669"/>
    <property type="project" value="InterPro"/>
</dbReference>
<keyword evidence="2" id="KW-0288">FMN</keyword>
<dbReference type="PANTHER" id="PTHR32332">
    <property type="entry name" value="2-NITROPROPANE DIOXYGENASE"/>
    <property type="match status" value="1"/>
</dbReference>
<dbReference type="Proteomes" id="UP000237752">
    <property type="component" value="Unassembled WGS sequence"/>
</dbReference>
<dbReference type="OrthoDB" id="9778912at2"/>
<dbReference type="AlphaFoldDB" id="A0A2T1A6M1"/>
<evidence type="ECO:0000256" key="1">
    <source>
        <dbReference type="ARBA" id="ARBA00022630"/>
    </source>
</evidence>
<dbReference type="CDD" id="cd04730">
    <property type="entry name" value="NPD_like"/>
    <property type="match status" value="1"/>
</dbReference>
<dbReference type="SUPFAM" id="SSF51412">
    <property type="entry name" value="Inosine monophosphate dehydrogenase (IMPDH)"/>
    <property type="match status" value="1"/>
</dbReference>
<evidence type="ECO:0000256" key="2">
    <source>
        <dbReference type="ARBA" id="ARBA00022643"/>
    </source>
</evidence>
<reference evidence="4 5" key="1">
    <citation type="submission" date="2018-03" db="EMBL/GenBank/DDBJ databases">
        <title>Genomic Encyclopedia of Archaeal and Bacterial Type Strains, Phase II (KMG-II): from individual species to whole genera.</title>
        <authorList>
            <person name="Goeker M."/>
        </authorList>
    </citation>
    <scope>NUCLEOTIDE SEQUENCE [LARGE SCALE GENOMIC DNA]</scope>
    <source>
        <strain evidence="4 5">DSM 100065</strain>
    </source>
</reference>
<dbReference type="InterPro" id="IPR013785">
    <property type="entry name" value="Aldolase_TIM"/>
</dbReference>
<keyword evidence="5" id="KW-1185">Reference proteome</keyword>
<accession>A0A2T1A6M1</accession>
<gene>
    <name evidence="4" type="ORF">CLV47_101102</name>
</gene>
<keyword evidence="3" id="KW-0560">Oxidoreductase</keyword>
<name>A0A2T1A6M1_9ACTN</name>
<dbReference type="EMBL" id="PVUE01000001">
    <property type="protein sequence ID" value="PRZ43978.1"/>
    <property type="molecule type" value="Genomic_DNA"/>
</dbReference>
<comment type="caution">
    <text evidence="4">The sequence shown here is derived from an EMBL/GenBank/DDBJ whole genome shotgun (WGS) entry which is preliminary data.</text>
</comment>